<evidence type="ECO:0000256" key="12">
    <source>
        <dbReference type="ARBA" id="ARBA00022960"/>
    </source>
</evidence>
<reference evidence="23 24" key="1">
    <citation type="submission" date="2016-10" db="EMBL/GenBank/DDBJ databases">
        <authorList>
            <person name="de Groot N.N."/>
        </authorList>
    </citation>
    <scope>NUCLEOTIDE SEQUENCE [LARGE SCALE GENOMIC DNA]</scope>
    <source>
        <strain evidence="23 24">ATCC 29281</strain>
    </source>
</reference>
<dbReference type="PRINTS" id="PR00725">
    <property type="entry name" value="DADACBPTASE1"/>
</dbReference>
<comment type="function">
    <text evidence="1">Removes C-terminal D-alanyl residues from sugar-peptide cell wall precursors.</text>
</comment>
<evidence type="ECO:0000256" key="18">
    <source>
        <dbReference type="PIRSR" id="PIRSR618044-1"/>
    </source>
</evidence>
<dbReference type="GO" id="GO:0009002">
    <property type="term" value="F:serine-type D-Ala-D-Ala carboxypeptidase activity"/>
    <property type="evidence" value="ECO:0007669"/>
    <property type="project" value="UniProtKB-EC"/>
</dbReference>
<dbReference type="GO" id="GO:0071555">
    <property type="term" value="P:cell wall organization"/>
    <property type="evidence" value="ECO:0007669"/>
    <property type="project" value="UniProtKB-KW"/>
</dbReference>
<feature type="active site" evidence="18">
    <location>
        <position position="131"/>
    </location>
</feature>
<evidence type="ECO:0000256" key="8">
    <source>
        <dbReference type="ARBA" id="ARBA00022645"/>
    </source>
</evidence>
<evidence type="ECO:0000256" key="13">
    <source>
        <dbReference type="ARBA" id="ARBA00022984"/>
    </source>
</evidence>
<name>A0A1H4BNV5_9GAMM</name>
<dbReference type="FunFam" id="3.40.710.10:FF:000001">
    <property type="entry name" value="D-alanyl-D-alanine serine-type carboxypeptidase"/>
    <property type="match status" value="1"/>
</dbReference>
<keyword evidence="13" id="KW-0573">Peptidoglycan synthesis</keyword>
<dbReference type="InterPro" id="IPR037167">
    <property type="entry name" value="Peptidase_S11_C_sf"/>
</dbReference>
<evidence type="ECO:0000256" key="9">
    <source>
        <dbReference type="ARBA" id="ARBA00022670"/>
    </source>
</evidence>
<feature type="active site" description="Acyl-ester intermediate" evidence="18">
    <location>
        <position position="65"/>
    </location>
</feature>
<keyword evidence="11" id="KW-0378">Hydrolase</keyword>
<feature type="binding site" evidence="19">
    <location>
        <position position="234"/>
    </location>
    <ligand>
        <name>substrate</name>
    </ligand>
</feature>
<dbReference type="SUPFAM" id="SSF56601">
    <property type="entry name" value="beta-lactamase/transpeptidase-like"/>
    <property type="match status" value="1"/>
</dbReference>
<dbReference type="GO" id="GO:0006508">
    <property type="term" value="P:proteolysis"/>
    <property type="evidence" value="ECO:0007669"/>
    <property type="project" value="UniProtKB-KW"/>
</dbReference>
<evidence type="ECO:0000313" key="24">
    <source>
        <dbReference type="Proteomes" id="UP000187280"/>
    </source>
</evidence>
<dbReference type="UniPathway" id="UPA00219"/>
<dbReference type="Gene3D" id="2.60.410.10">
    <property type="entry name" value="D-Ala-D-Ala carboxypeptidase, C-terminal domain"/>
    <property type="match status" value="1"/>
</dbReference>
<feature type="signal peptide" evidence="21">
    <location>
        <begin position="1"/>
        <end position="25"/>
    </location>
</feature>
<keyword evidence="15" id="KW-0961">Cell wall biogenesis/degradation</keyword>
<evidence type="ECO:0000313" key="23">
    <source>
        <dbReference type="EMBL" id="SEA49845.1"/>
    </source>
</evidence>
<dbReference type="GO" id="GO:0008360">
    <property type="term" value="P:regulation of cell shape"/>
    <property type="evidence" value="ECO:0007669"/>
    <property type="project" value="UniProtKB-KW"/>
</dbReference>
<keyword evidence="7" id="KW-0997">Cell inner membrane</keyword>
<evidence type="ECO:0000256" key="3">
    <source>
        <dbReference type="ARBA" id="ARBA00004752"/>
    </source>
</evidence>
<evidence type="ECO:0000256" key="19">
    <source>
        <dbReference type="PIRSR" id="PIRSR618044-2"/>
    </source>
</evidence>
<dbReference type="eggNOG" id="COG1686">
    <property type="taxonomic scope" value="Bacteria"/>
</dbReference>
<dbReference type="InterPro" id="IPR015956">
    <property type="entry name" value="Peniciliin-bd_prot_C_sf"/>
</dbReference>
<keyword evidence="6" id="KW-1003">Cell membrane</keyword>
<evidence type="ECO:0000256" key="7">
    <source>
        <dbReference type="ARBA" id="ARBA00022519"/>
    </source>
</evidence>
<organism evidence="23 24">
    <name type="scientific">Lonsdalea quercina</name>
    <dbReference type="NCBI Taxonomy" id="71657"/>
    <lineage>
        <taxon>Bacteria</taxon>
        <taxon>Pseudomonadati</taxon>
        <taxon>Pseudomonadota</taxon>
        <taxon>Gammaproteobacteria</taxon>
        <taxon>Enterobacterales</taxon>
        <taxon>Pectobacteriaceae</taxon>
        <taxon>Lonsdalea</taxon>
    </lineage>
</organism>
<dbReference type="GO" id="GO:0008658">
    <property type="term" value="F:penicillin binding"/>
    <property type="evidence" value="ECO:0007669"/>
    <property type="project" value="UniProtKB-ARBA"/>
</dbReference>
<comment type="subcellular location">
    <subcellularLocation>
        <location evidence="2">Cell inner membrane</location>
        <topology evidence="2">Peripheral membrane protein</topology>
    </subcellularLocation>
</comment>
<evidence type="ECO:0000256" key="14">
    <source>
        <dbReference type="ARBA" id="ARBA00023136"/>
    </source>
</evidence>
<dbReference type="InterPro" id="IPR012338">
    <property type="entry name" value="Beta-lactam/transpept-like"/>
</dbReference>
<evidence type="ECO:0000256" key="11">
    <source>
        <dbReference type="ARBA" id="ARBA00022801"/>
    </source>
</evidence>
<keyword evidence="9" id="KW-0645">Protease</keyword>
<comment type="pathway">
    <text evidence="3">Cell wall biogenesis; peptidoglycan biosynthesis.</text>
</comment>
<evidence type="ECO:0000256" key="10">
    <source>
        <dbReference type="ARBA" id="ARBA00022729"/>
    </source>
</evidence>
<evidence type="ECO:0000256" key="15">
    <source>
        <dbReference type="ARBA" id="ARBA00023316"/>
    </source>
</evidence>
<comment type="pathway">
    <text evidence="17">Glycan biosynthesis.</text>
</comment>
<evidence type="ECO:0000256" key="20">
    <source>
        <dbReference type="RuleBase" id="RU004016"/>
    </source>
</evidence>
<evidence type="ECO:0000256" key="17">
    <source>
        <dbReference type="ARBA" id="ARBA00060592"/>
    </source>
</evidence>
<dbReference type="Gene3D" id="3.40.710.10">
    <property type="entry name" value="DD-peptidase/beta-lactamase superfamily"/>
    <property type="match status" value="1"/>
</dbReference>
<dbReference type="InterPro" id="IPR012907">
    <property type="entry name" value="Peptidase_S11_C"/>
</dbReference>
<comment type="catalytic activity">
    <reaction evidence="16">
        <text>Preferential cleavage: (Ac)2-L-Lys-D-Ala-|-D-Ala. Also transpeptidation of peptidyl-alanyl moieties that are N-acyl substituents of D-alanine.</text>
        <dbReference type="EC" id="3.4.16.4"/>
    </reaction>
</comment>
<evidence type="ECO:0000256" key="16">
    <source>
        <dbReference type="ARBA" id="ARBA00034000"/>
    </source>
</evidence>
<feature type="domain" description="Peptidase S11 D-Ala-D-Ala carboxypeptidase A C-terminal" evidence="22">
    <location>
        <begin position="284"/>
        <end position="375"/>
    </location>
</feature>
<protein>
    <recommendedName>
        <fullName evidence="5">serine-type D-Ala-D-Ala carboxypeptidase</fullName>
        <ecNumber evidence="5">3.4.16.4</ecNumber>
    </recommendedName>
</protein>
<evidence type="ECO:0000256" key="2">
    <source>
        <dbReference type="ARBA" id="ARBA00004417"/>
    </source>
</evidence>
<dbReference type="Proteomes" id="UP000187280">
    <property type="component" value="Unassembled WGS sequence"/>
</dbReference>
<feature type="active site" description="Proton acceptor" evidence="18">
    <location>
        <position position="68"/>
    </location>
</feature>
<gene>
    <name evidence="23" type="ORF">SAMN02982996_01762</name>
</gene>
<dbReference type="EC" id="3.4.16.4" evidence="5"/>
<accession>A0A1H4BNV5</accession>
<dbReference type="Pfam" id="PF00768">
    <property type="entry name" value="Peptidase_S11"/>
    <property type="match status" value="1"/>
</dbReference>
<evidence type="ECO:0000256" key="6">
    <source>
        <dbReference type="ARBA" id="ARBA00022475"/>
    </source>
</evidence>
<dbReference type="STRING" id="71657.SAMN02982996_01762"/>
<dbReference type="GO" id="GO:0009252">
    <property type="term" value="P:peptidoglycan biosynthetic process"/>
    <property type="evidence" value="ECO:0007669"/>
    <property type="project" value="UniProtKB-UniPathway"/>
</dbReference>
<evidence type="ECO:0000259" key="22">
    <source>
        <dbReference type="SMART" id="SM00936"/>
    </source>
</evidence>
<keyword evidence="14" id="KW-0472">Membrane</keyword>
<evidence type="ECO:0000256" key="1">
    <source>
        <dbReference type="ARBA" id="ARBA00003217"/>
    </source>
</evidence>
<feature type="chain" id="PRO_5010584547" description="serine-type D-Ala-D-Ala carboxypeptidase" evidence="21">
    <location>
        <begin position="26"/>
        <end position="399"/>
    </location>
</feature>
<evidence type="ECO:0000256" key="21">
    <source>
        <dbReference type="SAM" id="SignalP"/>
    </source>
</evidence>
<dbReference type="PANTHER" id="PTHR21581">
    <property type="entry name" value="D-ALANYL-D-ALANINE CARBOXYPEPTIDASE"/>
    <property type="match status" value="1"/>
</dbReference>
<keyword evidence="10 21" id="KW-0732">Signal</keyword>
<evidence type="ECO:0000256" key="5">
    <source>
        <dbReference type="ARBA" id="ARBA00012448"/>
    </source>
</evidence>
<proteinExistence type="inferred from homology"/>
<sequence length="399" mass="43142">MKIMKRFPHLQAGVASLLFVTVSSAAAEQAPPPPQIEAKAYILMDFNSGQVLAESQADERLDPASLTKIMASYVIGQAVKAGKINPTDVVTVGKDAWATGNPALRGSSLMFLKPGDQIAVSELNKGIVIQSGNDASIALADYVAGSQDAFVGLMNQYVKVLGLTNTHFLTVHGLDAEGQYSTARDMALLSRALIRDVPEEYALHKEKSFTFNNIRQMNRNRLLWSSNLAVDGVKTGHTSGAGHNLVASATQGEMRLISVVLGAPTDAIRFRESEKLLTWGFRFYDTVTPVRSDTVLTTQRVWFGESAQARLSVAEDAALSIPKGQGRNLRASYTISSPPLTAPLKKGQAVGTVDFQIEGKSIAQRPLVTMDDVPEAGFFSRMWDAVLMKLNQWFGGLLG</sequence>
<keyword evidence="8 23" id="KW-0121">Carboxypeptidase</keyword>
<dbReference type="RefSeq" id="WP_099049268.1">
    <property type="nucleotide sequence ID" value="NZ_JBKGAW010000002.1"/>
</dbReference>
<comment type="similarity">
    <text evidence="4 20">Belongs to the peptidase S11 family.</text>
</comment>
<dbReference type="PANTHER" id="PTHR21581:SF6">
    <property type="entry name" value="TRAFFICKING PROTEIN PARTICLE COMPLEX SUBUNIT 12"/>
    <property type="match status" value="1"/>
</dbReference>
<dbReference type="AlphaFoldDB" id="A0A1H4BNV5"/>
<dbReference type="Pfam" id="PF07943">
    <property type="entry name" value="PBP5_C"/>
    <property type="match status" value="1"/>
</dbReference>
<dbReference type="SMART" id="SM00936">
    <property type="entry name" value="PBP5_C"/>
    <property type="match status" value="1"/>
</dbReference>
<dbReference type="EMBL" id="FNQS01000005">
    <property type="protein sequence ID" value="SEA49845.1"/>
    <property type="molecule type" value="Genomic_DNA"/>
</dbReference>
<evidence type="ECO:0000256" key="4">
    <source>
        <dbReference type="ARBA" id="ARBA00007164"/>
    </source>
</evidence>
<dbReference type="SUPFAM" id="SSF69189">
    <property type="entry name" value="Penicillin-binding protein associated domain"/>
    <property type="match status" value="1"/>
</dbReference>
<dbReference type="InterPro" id="IPR018044">
    <property type="entry name" value="Peptidase_S11"/>
</dbReference>
<keyword evidence="24" id="KW-1185">Reference proteome</keyword>
<dbReference type="GO" id="GO:0005886">
    <property type="term" value="C:plasma membrane"/>
    <property type="evidence" value="ECO:0007669"/>
    <property type="project" value="UniProtKB-SubCell"/>
</dbReference>
<keyword evidence="12" id="KW-0133">Cell shape</keyword>
<dbReference type="InterPro" id="IPR001967">
    <property type="entry name" value="Peptidase_S11_N"/>
</dbReference>